<accession>A0A8H3E3G4</accession>
<protein>
    <recommendedName>
        <fullName evidence="2">CHAT domain-containing protein</fullName>
    </recommendedName>
</protein>
<reference evidence="3" key="1">
    <citation type="submission" date="2021-01" db="EMBL/GenBank/DDBJ databases">
        <authorList>
            <person name="Kaushik A."/>
        </authorList>
    </citation>
    <scope>NUCLEOTIDE SEQUENCE</scope>
    <source>
        <strain evidence="3">AG5</strain>
    </source>
</reference>
<dbReference type="Proteomes" id="UP000663827">
    <property type="component" value="Unassembled WGS sequence"/>
</dbReference>
<feature type="compositionally biased region" description="Polar residues" evidence="1">
    <location>
        <begin position="558"/>
        <end position="568"/>
    </location>
</feature>
<name>A0A8H3E3G4_9AGAM</name>
<sequence>MDRALQWKLQELDEEMKTFCRALSRTPDDSPHMASLLTSLGLVHDERFGLLEEPSDINKTIECMAIALSLTPDNDPCFREILSTLGSAHGKRFQRLGDINDIEKNIELSGLVLAMTPNDYPGLPQQLSNLATSLKLRFEHLGDLGDIEKAIEYDSQAIAATSGDKMELSERLENLGTSHHLRFRSLGELTDLEKAIEYRHRGLEMAADHHPHLPTMLANLGASHGARFGLLGDLNDLEKAMKYQARALALTSHNDPILFIRLNNLAAFHVHRFERLGALGDLEKAIECQSRGLAMAPTDHPHLPLMLANLEVSYSNRFQHWGQPDDIEKAIEYGTRALTLTPDGHPDLPIWLSNLALSHKERFRHLGNLKDLEIAIEYETCALAVDGHPDSCRRHFNHATSYIQYYEYSNDPCHLQEALYYLHMACILSAGAPRDRFKNARQWAVYASKYSSLDPIEAYQTTIGLLPQFVWLGATTHQRYQDLETIETLAVDAARAAILSSSYSLALEWLEHTRCIVWNQNLMLRSPLDKLQASHPALATRLQMVADELHSAGADPGDSQTVSRSSKPMTPEEISQRHRRLAKEYDELLNQIHALPGFEDFLQPIKANELVRAARNGPIVVINCHKDRCDALLILPDRHDVTHLSLPNFSRRKAQSVRSKIELALRSKGLRERGVHIRREPEGKGQFASALACLWNDIVKPILDFLEYTANVSTSLPHITWCPTGAASFLPLHAAGDYDKPHSRIFDYVVSSYTPTLTALLTSSTPNTTNCDSCVLAIGQAATPGRKPLPGTTIELGYVKSHVENKIRYSQLTDAQATPSTVLDAMEQHDWVHLACHAHQNVYDPTESGFFLHDGVLDLAAINRRSFNRKGLAFLSACQTATGDEALPDEAVHLASGMLMAGYSSVIGTMWSVVDEDAPFVADKVYGQLMIDGKLGNGEAGRALHVAIAELREKVGEKEFGRWMPYIHIGS</sequence>
<feature type="domain" description="CHAT" evidence="2">
    <location>
        <begin position="694"/>
        <end position="970"/>
    </location>
</feature>
<dbReference type="Gene3D" id="1.25.40.10">
    <property type="entry name" value="Tetratricopeptide repeat domain"/>
    <property type="match status" value="2"/>
</dbReference>
<proteinExistence type="predicted"/>
<evidence type="ECO:0000313" key="3">
    <source>
        <dbReference type="EMBL" id="CAE7135832.1"/>
    </source>
</evidence>
<gene>
    <name evidence="3" type="ORF">RDB_LOCUS68705</name>
</gene>
<evidence type="ECO:0000259" key="2">
    <source>
        <dbReference type="Pfam" id="PF12770"/>
    </source>
</evidence>
<dbReference type="PANTHER" id="PTHR19959">
    <property type="entry name" value="KINESIN LIGHT CHAIN"/>
    <property type="match status" value="1"/>
</dbReference>
<dbReference type="InterPro" id="IPR011990">
    <property type="entry name" value="TPR-like_helical_dom_sf"/>
</dbReference>
<dbReference type="InterPro" id="IPR024983">
    <property type="entry name" value="CHAT_dom"/>
</dbReference>
<comment type="caution">
    <text evidence="3">The sequence shown here is derived from an EMBL/GenBank/DDBJ whole genome shotgun (WGS) entry which is preliminary data.</text>
</comment>
<evidence type="ECO:0000313" key="4">
    <source>
        <dbReference type="Proteomes" id="UP000663827"/>
    </source>
</evidence>
<organism evidence="3 4">
    <name type="scientific">Rhizoctonia solani</name>
    <dbReference type="NCBI Taxonomy" id="456999"/>
    <lineage>
        <taxon>Eukaryota</taxon>
        <taxon>Fungi</taxon>
        <taxon>Dikarya</taxon>
        <taxon>Basidiomycota</taxon>
        <taxon>Agaricomycotina</taxon>
        <taxon>Agaricomycetes</taxon>
        <taxon>Cantharellales</taxon>
        <taxon>Ceratobasidiaceae</taxon>
        <taxon>Rhizoctonia</taxon>
    </lineage>
</organism>
<evidence type="ECO:0000256" key="1">
    <source>
        <dbReference type="SAM" id="MobiDB-lite"/>
    </source>
</evidence>
<dbReference type="EMBL" id="CAJNJQ010001368">
    <property type="protein sequence ID" value="CAE7135832.1"/>
    <property type="molecule type" value="Genomic_DNA"/>
</dbReference>
<dbReference type="Pfam" id="PF12770">
    <property type="entry name" value="CHAT"/>
    <property type="match status" value="1"/>
</dbReference>
<dbReference type="SUPFAM" id="SSF81901">
    <property type="entry name" value="HCP-like"/>
    <property type="match status" value="1"/>
</dbReference>
<feature type="region of interest" description="Disordered" evidence="1">
    <location>
        <begin position="552"/>
        <end position="576"/>
    </location>
</feature>
<dbReference type="PANTHER" id="PTHR19959:SF119">
    <property type="entry name" value="FUNGAL LIPASE-LIKE DOMAIN-CONTAINING PROTEIN"/>
    <property type="match status" value="1"/>
</dbReference>
<dbReference type="AlphaFoldDB" id="A0A8H3E3G4"/>